<keyword evidence="1" id="KW-0812">Transmembrane</keyword>
<dbReference type="Proteomes" id="UP000288805">
    <property type="component" value="Unassembled WGS sequence"/>
</dbReference>
<keyword evidence="1" id="KW-1133">Transmembrane helix</keyword>
<organism evidence="2 3">
    <name type="scientific">Vitis vinifera</name>
    <name type="common">Grape</name>
    <dbReference type="NCBI Taxonomy" id="29760"/>
    <lineage>
        <taxon>Eukaryota</taxon>
        <taxon>Viridiplantae</taxon>
        <taxon>Streptophyta</taxon>
        <taxon>Embryophyta</taxon>
        <taxon>Tracheophyta</taxon>
        <taxon>Spermatophyta</taxon>
        <taxon>Magnoliopsida</taxon>
        <taxon>eudicotyledons</taxon>
        <taxon>Gunneridae</taxon>
        <taxon>Pentapetalae</taxon>
        <taxon>rosids</taxon>
        <taxon>Vitales</taxon>
        <taxon>Vitaceae</taxon>
        <taxon>Viteae</taxon>
        <taxon>Vitis</taxon>
    </lineage>
</organism>
<proteinExistence type="predicted"/>
<sequence length="311" mass="35738">MDMEQGELQFSGFFGICKESFKIINIWMKIFTQISLVAISDNTKLARMLMFGWATLWLLKSAHQTIILICSLLPTLAVVYTIAYIYSAKEVTFMKVLRVAPKVWKLLCSTKLFHSRYGSWVLPQLSTEIPRHLFQVLHIVFYFVCKSQCQEQIDMSAFWAHLEAYVEDYLPLEGREKEREIRSKQFQICIFPPLAMSERWAIPSSSGSPIPQKLTSFPYAWGCKPPYGQLDPAPLGRDIQGFVSLPSSNDIVERSCLFVTRGILHVDWFVKLPLCFYLFLVTPAQVLFLPHSHHDNITHVEHDETAILAAL</sequence>
<accession>A0A438GC66</accession>
<protein>
    <submittedName>
        <fullName evidence="2">Uncharacterized protein</fullName>
    </submittedName>
</protein>
<evidence type="ECO:0000313" key="2">
    <source>
        <dbReference type="EMBL" id="RVW69770.1"/>
    </source>
</evidence>
<comment type="caution">
    <text evidence="2">The sequence shown here is derived from an EMBL/GenBank/DDBJ whole genome shotgun (WGS) entry which is preliminary data.</text>
</comment>
<reference evidence="2 3" key="1">
    <citation type="journal article" date="2018" name="PLoS Genet.">
        <title>Population sequencing reveals clonal diversity and ancestral inbreeding in the grapevine cultivar Chardonnay.</title>
        <authorList>
            <person name="Roach M.J."/>
            <person name="Johnson D.L."/>
            <person name="Bohlmann J."/>
            <person name="van Vuuren H.J."/>
            <person name="Jones S.J."/>
            <person name="Pretorius I.S."/>
            <person name="Schmidt S.A."/>
            <person name="Borneman A.R."/>
        </authorList>
    </citation>
    <scope>NUCLEOTIDE SEQUENCE [LARGE SCALE GENOMIC DNA]</scope>
    <source>
        <strain evidence="3">cv. Chardonnay</strain>
        <tissue evidence="2">Leaf</tissue>
    </source>
</reference>
<evidence type="ECO:0000313" key="3">
    <source>
        <dbReference type="Proteomes" id="UP000288805"/>
    </source>
</evidence>
<feature type="transmembrane region" description="Helical" evidence="1">
    <location>
        <begin position="66"/>
        <end position="86"/>
    </location>
</feature>
<keyword evidence="1" id="KW-0472">Membrane</keyword>
<gene>
    <name evidence="2" type="ORF">CK203_063566</name>
</gene>
<dbReference type="EMBL" id="QGNW01000483">
    <property type="protein sequence ID" value="RVW69770.1"/>
    <property type="molecule type" value="Genomic_DNA"/>
</dbReference>
<dbReference type="AlphaFoldDB" id="A0A438GC66"/>
<name>A0A438GC66_VITVI</name>
<evidence type="ECO:0000256" key="1">
    <source>
        <dbReference type="SAM" id="Phobius"/>
    </source>
</evidence>